<dbReference type="GO" id="GO:0005886">
    <property type="term" value="C:plasma membrane"/>
    <property type="evidence" value="ECO:0007669"/>
    <property type="project" value="TreeGrafter"/>
</dbReference>
<proteinExistence type="predicted"/>
<evidence type="ECO:0000256" key="1">
    <source>
        <dbReference type="ARBA" id="ARBA00022448"/>
    </source>
</evidence>
<dbReference type="InterPro" id="IPR002528">
    <property type="entry name" value="MATE_fam"/>
</dbReference>
<feature type="transmembrane region" description="Helical" evidence="2">
    <location>
        <begin position="299"/>
        <end position="318"/>
    </location>
</feature>
<keyword evidence="2" id="KW-1133">Transmembrane helix</keyword>
<keyword evidence="2" id="KW-0472">Membrane</keyword>
<feature type="transmembrane region" description="Helical" evidence="2">
    <location>
        <begin position="253"/>
        <end position="279"/>
    </location>
</feature>
<feature type="transmembrane region" description="Helical" evidence="2">
    <location>
        <begin position="103"/>
        <end position="128"/>
    </location>
</feature>
<name>A0A345ZAT1_9BACT</name>
<dbReference type="NCBIfam" id="TIGR00797">
    <property type="entry name" value="matE"/>
    <property type="match status" value="1"/>
</dbReference>
<gene>
    <name evidence="3" type="ORF">C0J27_01380</name>
</gene>
<protein>
    <recommendedName>
        <fullName evidence="5">MATE family efflux transporter</fullName>
    </recommendedName>
</protein>
<sequence length="459" mass="51765">MNKQRLGVIRSLFTMQQGQSYKTILRYFYPEFITALILYSLPYFVDCFFIGHLKSTEIYTISGVVDNCLNIFVKVAEGLSIGTVAMAGYHNGLKNYKDVGRSFVNALWASVIVGGLISCTVYLGGYWIYKFFNFSDHMIYLGLPFLRIRAIAMFFMFVCFAFIGFLRSIKNTFVPMILFAIGSIVFIFFDYCLIFGKLGFPALGLQGSAVAYLVQYFVMLVCAAIYVFCFSANQKYEISMKPDAQSVSEIMKLLWLSFPIVIDKAIMAWAYVWLSIILVPIGQHALANFSVMKLMERMVFLPATAFAQVITFLVSNDVGSHKWSDIKANIIKVLFLSSIMIAVLLAFGSFYAVQIVDFIGHNKEIGCIAAQVFPALSLFVFIDLLQLILSGALRGSFNAQTVMITRVCIIIFYFMPTSYALSLLPIQSDVLKFFIIYSSFFIGNGLMSIVYIKKLAKRQ</sequence>
<feature type="transmembrane region" description="Helical" evidence="2">
    <location>
        <begin position="32"/>
        <end position="51"/>
    </location>
</feature>
<dbReference type="EMBL" id="CP025544">
    <property type="protein sequence ID" value="AXK60398.1"/>
    <property type="molecule type" value="Genomic_DNA"/>
</dbReference>
<evidence type="ECO:0000256" key="2">
    <source>
        <dbReference type="SAM" id="Phobius"/>
    </source>
</evidence>
<dbReference type="RefSeq" id="WP_115585413.1">
    <property type="nucleotide sequence ID" value="NZ_CP025544.1"/>
</dbReference>
<evidence type="ECO:0000313" key="3">
    <source>
        <dbReference type="EMBL" id="AXK60398.1"/>
    </source>
</evidence>
<dbReference type="AlphaFoldDB" id="A0A345ZAT1"/>
<dbReference type="GO" id="GO:0015297">
    <property type="term" value="F:antiporter activity"/>
    <property type="evidence" value="ECO:0007669"/>
    <property type="project" value="InterPro"/>
</dbReference>
<feature type="transmembrane region" description="Helical" evidence="2">
    <location>
        <begin position="173"/>
        <end position="198"/>
    </location>
</feature>
<feature type="transmembrane region" description="Helical" evidence="2">
    <location>
        <begin position="433"/>
        <end position="452"/>
    </location>
</feature>
<keyword evidence="2" id="KW-0812">Transmembrane</keyword>
<dbReference type="PANTHER" id="PTHR43298:SF2">
    <property type="entry name" value="FMN_FAD EXPORTER YEEO-RELATED"/>
    <property type="match status" value="1"/>
</dbReference>
<feature type="transmembrane region" description="Helical" evidence="2">
    <location>
        <begin position="71"/>
        <end position="91"/>
    </location>
</feature>
<feature type="transmembrane region" description="Helical" evidence="2">
    <location>
        <begin position="368"/>
        <end position="389"/>
    </location>
</feature>
<evidence type="ECO:0008006" key="5">
    <source>
        <dbReference type="Google" id="ProtNLM"/>
    </source>
</evidence>
<dbReference type="Proteomes" id="UP000254834">
    <property type="component" value="Chromosome"/>
</dbReference>
<accession>A0A345ZAT1</accession>
<dbReference type="InterPro" id="IPR050222">
    <property type="entry name" value="MATE_MdtK"/>
</dbReference>
<reference evidence="3 4" key="1">
    <citation type="submission" date="2017-12" db="EMBL/GenBank/DDBJ databases">
        <title>Chromulinavorax destructans is a abundant pathogen of dominant heterotrophic picoflagllates.</title>
        <authorList>
            <person name="Deeg C.M."/>
            <person name="Zimmer M."/>
            <person name="Suttle C.A."/>
        </authorList>
    </citation>
    <scope>NUCLEOTIDE SEQUENCE [LARGE SCALE GENOMIC DNA]</scope>
    <source>
        <strain evidence="3 4">SeV1</strain>
    </source>
</reference>
<dbReference type="KEGG" id="cdes:C0J27_01380"/>
<keyword evidence="1" id="KW-0813">Transport</keyword>
<dbReference type="PANTHER" id="PTHR43298">
    <property type="entry name" value="MULTIDRUG RESISTANCE PROTEIN NORM-RELATED"/>
    <property type="match status" value="1"/>
</dbReference>
<feature type="transmembrane region" description="Helical" evidence="2">
    <location>
        <begin position="401"/>
        <end position="421"/>
    </location>
</feature>
<keyword evidence="4" id="KW-1185">Reference proteome</keyword>
<evidence type="ECO:0000313" key="4">
    <source>
        <dbReference type="Proteomes" id="UP000254834"/>
    </source>
</evidence>
<dbReference type="OrthoDB" id="62420at2"/>
<organism evidence="3 4">
    <name type="scientific">Candidatus Chromulinivorax destructor</name>
    <dbReference type="NCBI Taxonomy" id="2066483"/>
    <lineage>
        <taxon>Bacteria</taxon>
        <taxon>Candidatus Babelota</taxon>
        <taxon>Candidatus Babeliae</taxon>
        <taxon>Candidatus Babeliales</taxon>
        <taxon>Candidatus Chromulinivoraceae</taxon>
        <taxon>Candidatus Chromulinivorax</taxon>
    </lineage>
</organism>
<feature type="transmembrane region" description="Helical" evidence="2">
    <location>
        <begin position="148"/>
        <end position="166"/>
    </location>
</feature>
<dbReference type="Pfam" id="PF01554">
    <property type="entry name" value="MatE"/>
    <property type="match status" value="2"/>
</dbReference>
<feature type="transmembrane region" description="Helical" evidence="2">
    <location>
        <begin position="210"/>
        <end position="232"/>
    </location>
</feature>
<dbReference type="GO" id="GO:0042910">
    <property type="term" value="F:xenobiotic transmembrane transporter activity"/>
    <property type="evidence" value="ECO:0007669"/>
    <property type="project" value="InterPro"/>
</dbReference>
<feature type="transmembrane region" description="Helical" evidence="2">
    <location>
        <begin position="330"/>
        <end position="356"/>
    </location>
</feature>